<evidence type="ECO:0000313" key="3">
    <source>
        <dbReference type="Proteomes" id="UP001215712"/>
    </source>
</evidence>
<protein>
    <submittedName>
        <fullName evidence="2">Uncharacterized protein</fullName>
    </submittedName>
</protein>
<dbReference type="EMBL" id="JAQJAN010000008">
    <property type="protein sequence ID" value="KAJ5724757.1"/>
    <property type="molecule type" value="Genomic_DNA"/>
</dbReference>
<keyword evidence="3" id="KW-1185">Reference proteome</keyword>
<feature type="transmembrane region" description="Helical" evidence="1">
    <location>
        <begin position="129"/>
        <end position="149"/>
    </location>
</feature>
<feature type="transmembrane region" description="Helical" evidence="1">
    <location>
        <begin position="6"/>
        <end position="23"/>
    </location>
</feature>
<sequence length="169" mass="17570">MLRINPGTLAVALFSATAAVAYARTGAIQQSLESLPINTALVLALFSFLGGAFESIITKTPVALILGHIFGAVYALSFVRLSAGEASGAEIGLYGSFALGAIALMDTGLDLVPRELGYLGAYGVTVFGNAHGGVGLAGSLLFGLLLLAFRGEIKQIRDRVNERLAELER</sequence>
<gene>
    <name evidence="2" type="ORF">N7493_006485</name>
</gene>
<accession>A0AAD6MVK4</accession>
<feature type="transmembrane region" description="Helical" evidence="1">
    <location>
        <begin position="35"/>
        <end position="56"/>
    </location>
</feature>
<dbReference type="Proteomes" id="UP001215712">
    <property type="component" value="Unassembled WGS sequence"/>
</dbReference>
<comment type="caution">
    <text evidence="2">The sequence shown here is derived from an EMBL/GenBank/DDBJ whole genome shotgun (WGS) entry which is preliminary data.</text>
</comment>
<keyword evidence="1" id="KW-0472">Membrane</keyword>
<evidence type="ECO:0000256" key="1">
    <source>
        <dbReference type="SAM" id="Phobius"/>
    </source>
</evidence>
<feature type="transmembrane region" description="Helical" evidence="1">
    <location>
        <begin position="91"/>
        <end position="109"/>
    </location>
</feature>
<evidence type="ECO:0000313" key="2">
    <source>
        <dbReference type="EMBL" id="KAJ5724757.1"/>
    </source>
</evidence>
<organism evidence="2 3">
    <name type="scientific">Penicillium malachiteum</name>
    <dbReference type="NCBI Taxonomy" id="1324776"/>
    <lineage>
        <taxon>Eukaryota</taxon>
        <taxon>Fungi</taxon>
        <taxon>Dikarya</taxon>
        <taxon>Ascomycota</taxon>
        <taxon>Pezizomycotina</taxon>
        <taxon>Eurotiomycetes</taxon>
        <taxon>Eurotiomycetidae</taxon>
        <taxon>Eurotiales</taxon>
        <taxon>Aspergillaceae</taxon>
        <taxon>Penicillium</taxon>
    </lineage>
</organism>
<reference evidence="2" key="2">
    <citation type="submission" date="2023-01" db="EMBL/GenBank/DDBJ databases">
        <authorList>
            <person name="Petersen C."/>
        </authorList>
    </citation>
    <scope>NUCLEOTIDE SEQUENCE</scope>
    <source>
        <strain evidence="2">IBT 17514</strain>
    </source>
</reference>
<reference evidence="2" key="1">
    <citation type="journal article" date="2023" name="IMA Fungus">
        <title>Comparative genomic study of the Penicillium genus elucidates a diverse pangenome and 15 lateral gene transfer events.</title>
        <authorList>
            <person name="Petersen C."/>
            <person name="Sorensen T."/>
            <person name="Nielsen M.R."/>
            <person name="Sondergaard T.E."/>
            <person name="Sorensen J.L."/>
            <person name="Fitzpatrick D.A."/>
            <person name="Frisvad J.C."/>
            <person name="Nielsen K.L."/>
        </authorList>
    </citation>
    <scope>NUCLEOTIDE SEQUENCE</scope>
    <source>
        <strain evidence="2">IBT 17514</strain>
    </source>
</reference>
<proteinExistence type="predicted"/>
<name>A0AAD6MVK4_9EURO</name>
<keyword evidence="1" id="KW-1133">Transmembrane helix</keyword>
<keyword evidence="1" id="KW-0812">Transmembrane</keyword>
<feature type="transmembrane region" description="Helical" evidence="1">
    <location>
        <begin position="62"/>
        <end position="79"/>
    </location>
</feature>
<dbReference type="AlphaFoldDB" id="A0AAD6MVK4"/>